<reference evidence="1 2" key="1">
    <citation type="submission" date="2019-01" db="EMBL/GenBank/DDBJ databases">
        <title>A draft genome assembly of the solar-powered sea slug Elysia chlorotica.</title>
        <authorList>
            <person name="Cai H."/>
            <person name="Li Q."/>
            <person name="Fang X."/>
            <person name="Li J."/>
            <person name="Curtis N.E."/>
            <person name="Altenburger A."/>
            <person name="Shibata T."/>
            <person name="Feng M."/>
            <person name="Maeda T."/>
            <person name="Schwartz J.A."/>
            <person name="Shigenobu S."/>
            <person name="Lundholm N."/>
            <person name="Nishiyama T."/>
            <person name="Yang H."/>
            <person name="Hasebe M."/>
            <person name="Li S."/>
            <person name="Pierce S.K."/>
            <person name="Wang J."/>
        </authorList>
    </citation>
    <scope>NUCLEOTIDE SEQUENCE [LARGE SCALE GENOMIC DNA]</scope>
    <source>
        <strain evidence="1">EC2010</strain>
        <tissue evidence="1">Whole organism of an adult</tissue>
    </source>
</reference>
<evidence type="ECO:0000313" key="2">
    <source>
        <dbReference type="Proteomes" id="UP000271974"/>
    </source>
</evidence>
<keyword evidence="2" id="KW-1185">Reference proteome</keyword>
<dbReference type="AlphaFoldDB" id="A0A433TY84"/>
<proteinExistence type="predicted"/>
<accession>A0A433TY84</accession>
<comment type="caution">
    <text evidence="1">The sequence shown here is derived from an EMBL/GenBank/DDBJ whole genome shotgun (WGS) entry which is preliminary data.</text>
</comment>
<organism evidence="1 2">
    <name type="scientific">Elysia chlorotica</name>
    <name type="common">Eastern emerald elysia</name>
    <name type="synonym">Sea slug</name>
    <dbReference type="NCBI Taxonomy" id="188477"/>
    <lineage>
        <taxon>Eukaryota</taxon>
        <taxon>Metazoa</taxon>
        <taxon>Spiralia</taxon>
        <taxon>Lophotrochozoa</taxon>
        <taxon>Mollusca</taxon>
        <taxon>Gastropoda</taxon>
        <taxon>Heterobranchia</taxon>
        <taxon>Euthyneura</taxon>
        <taxon>Panpulmonata</taxon>
        <taxon>Sacoglossa</taxon>
        <taxon>Placobranchoidea</taxon>
        <taxon>Plakobranchidae</taxon>
        <taxon>Elysia</taxon>
    </lineage>
</organism>
<name>A0A433TY84_ELYCH</name>
<evidence type="ECO:0000313" key="1">
    <source>
        <dbReference type="EMBL" id="RUS86539.1"/>
    </source>
</evidence>
<gene>
    <name evidence="1" type="ORF">EGW08_005678</name>
</gene>
<protein>
    <submittedName>
        <fullName evidence="1">Uncharacterized protein</fullName>
    </submittedName>
</protein>
<dbReference type="EMBL" id="RQTK01000135">
    <property type="protein sequence ID" value="RUS86539.1"/>
    <property type="molecule type" value="Genomic_DNA"/>
</dbReference>
<sequence length="123" mass="13651">MSGLSCTYGSDYPHIHMISDAFVVPILLRLDLYQSPELPGVYLVAIVAAEVGVGVMRHVACARPRIDILQLEMKRIVEAARFASCLDHFHSAGSLFHLNNLDPSDSHPKKKDSVQHSVHLQSY</sequence>
<dbReference type="Proteomes" id="UP000271974">
    <property type="component" value="Unassembled WGS sequence"/>
</dbReference>